<name>A0A2P2INR3_RHIMU</name>
<evidence type="ECO:0000313" key="1">
    <source>
        <dbReference type="EMBL" id="MBW82869.1"/>
    </source>
</evidence>
<protein>
    <submittedName>
        <fullName evidence="1">Uncharacterized protein</fullName>
    </submittedName>
</protein>
<organism evidence="1">
    <name type="scientific">Rhizophora mucronata</name>
    <name type="common">Asiatic mangrove</name>
    <dbReference type="NCBI Taxonomy" id="61149"/>
    <lineage>
        <taxon>Eukaryota</taxon>
        <taxon>Viridiplantae</taxon>
        <taxon>Streptophyta</taxon>
        <taxon>Embryophyta</taxon>
        <taxon>Tracheophyta</taxon>
        <taxon>Spermatophyta</taxon>
        <taxon>Magnoliopsida</taxon>
        <taxon>eudicotyledons</taxon>
        <taxon>Gunneridae</taxon>
        <taxon>Pentapetalae</taxon>
        <taxon>rosids</taxon>
        <taxon>fabids</taxon>
        <taxon>Malpighiales</taxon>
        <taxon>Rhizophoraceae</taxon>
        <taxon>Rhizophora</taxon>
    </lineage>
</organism>
<proteinExistence type="predicted"/>
<dbReference type="EMBL" id="GGEC01002386">
    <property type="protein sequence ID" value="MBW82869.1"/>
    <property type="molecule type" value="Transcribed_RNA"/>
</dbReference>
<dbReference type="AlphaFoldDB" id="A0A2P2INR3"/>
<sequence length="48" mass="5818">MSNWLGVEPPYAFLLLPFDFNYQSHFILERERESSVRIMKGKFPWIVK</sequence>
<reference evidence="1" key="1">
    <citation type="submission" date="2018-02" db="EMBL/GenBank/DDBJ databases">
        <title>Rhizophora mucronata_Transcriptome.</title>
        <authorList>
            <person name="Meera S.P."/>
            <person name="Sreeshan A."/>
            <person name="Augustine A."/>
        </authorList>
    </citation>
    <scope>NUCLEOTIDE SEQUENCE</scope>
    <source>
        <tissue evidence="1">Leaf</tissue>
    </source>
</reference>
<accession>A0A2P2INR3</accession>
<dbReference type="EMBL" id="GGEC01002387">
    <property type="protein sequence ID" value="MBW82870.1"/>
    <property type="molecule type" value="Transcribed_RNA"/>
</dbReference>